<evidence type="ECO:0000313" key="9">
    <source>
        <dbReference type="EMBL" id="KCZ60441.1"/>
    </source>
</evidence>
<dbReference type="EMBL" id="DMBR01000044">
    <property type="protein sequence ID" value="HAE93207.1"/>
    <property type="molecule type" value="Genomic_DNA"/>
</dbReference>
<keyword evidence="1 5" id="KW-0963">Cytoplasm</keyword>
<protein>
    <recommendedName>
        <fullName evidence="5">Putative pre-16S rRNA nuclease</fullName>
        <ecNumber evidence="5">3.1.-.-</ecNumber>
    </recommendedName>
</protein>
<keyword evidence="2 5" id="KW-0690">Ribosome biogenesis</keyword>
<dbReference type="InterPro" id="IPR005227">
    <property type="entry name" value="YqgF"/>
</dbReference>
<dbReference type="InterPro" id="IPR037027">
    <property type="entry name" value="YqgF/RNaseH-like_dom_sf"/>
</dbReference>
<dbReference type="eggNOG" id="COG0816">
    <property type="taxonomic scope" value="Bacteria"/>
</dbReference>
<dbReference type="SMART" id="SM00732">
    <property type="entry name" value="YqgFc"/>
    <property type="match status" value="1"/>
</dbReference>
<dbReference type="GO" id="GO:0000967">
    <property type="term" value="P:rRNA 5'-end processing"/>
    <property type="evidence" value="ECO:0007669"/>
    <property type="project" value="UniProtKB-UniRule"/>
</dbReference>
<keyword evidence="10" id="KW-1185">Reference proteome</keyword>
<dbReference type="OrthoDB" id="9796140at2"/>
<feature type="domain" description="YqgF/RNase H-like" evidence="6">
    <location>
        <begin position="13"/>
        <end position="114"/>
    </location>
</feature>
<evidence type="ECO:0000313" key="7">
    <source>
        <dbReference type="EMBL" id="HAE93207.1"/>
    </source>
</evidence>
<dbReference type="EMBL" id="DOGS01000202">
    <property type="protein sequence ID" value="HBQ49224.1"/>
    <property type="molecule type" value="Genomic_DNA"/>
</dbReference>
<dbReference type="InterPro" id="IPR006641">
    <property type="entry name" value="YqgF/RNaseH-like_dom"/>
</dbReference>
<dbReference type="EMBL" id="AWFH01000023">
    <property type="protein sequence ID" value="KCZ60441.1"/>
    <property type="molecule type" value="Genomic_DNA"/>
</dbReference>
<evidence type="ECO:0000256" key="2">
    <source>
        <dbReference type="ARBA" id="ARBA00022517"/>
    </source>
</evidence>
<dbReference type="PATRIC" id="fig|1280948.3.peg.2162"/>
<dbReference type="Pfam" id="PF03652">
    <property type="entry name" value="RuvX"/>
    <property type="match status" value="1"/>
</dbReference>
<dbReference type="RefSeq" id="WP_035552302.1">
    <property type="nucleotide sequence ID" value="NZ_AWFH01000023.1"/>
</dbReference>
<reference evidence="9 10" key="1">
    <citation type="journal article" date="2014" name="Antonie Van Leeuwenhoek">
        <title>Hyphomonas beringensis sp. nov. and Hyphomonas chukchiensis sp. nov., isolated from surface seawater of the Bering Sea and Chukchi Sea.</title>
        <authorList>
            <person name="Li C."/>
            <person name="Lai Q."/>
            <person name="Li G."/>
            <person name="Dong C."/>
            <person name="Wang J."/>
            <person name="Liao Y."/>
            <person name="Shao Z."/>
        </authorList>
    </citation>
    <scope>NUCLEOTIDE SEQUENCE [LARGE SCALE GENOMIC DNA]</scope>
    <source>
        <strain evidence="9 10">22II1-22F38</strain>
    </source>
</reference>
<dbReference type="NCBIfam" id="TIGR00250">
    <property type="entry name" value="RNAse_H_YqgF"/>
    <property type="match status" value="1"/>
</dbReference>
<dbReference type="InterPro" id="IPR012337">
    <property type="entry name" value="RNaseH-like_sf"/>
</dbReference>
<dbReference type="PANTHER" id="PTHR33317:SF4">
    <property type="entry name" value="POLYNUCLEOTIDYL TRANSFERASE, RIBONUCLEASE H-LIKE SUPERFAMILY PROTEIN"/>
    <property type="match status" value="1"/>
</dbReference>
<dbReference type="GeneID" id="92501182"/>
<evidence type="ECO:0000256" key="4">
    <source>
        <dbReference type="ARBA" id="ARBA00022801"/>
    </source>
</evidence>
<evidence type="ECO:0000313" key="8">
    <source>
        <dbReference type="EMBL" id="HBQ49224.1"/>
    </source>
</evidence>
<comment type="caution">
    <text evidence="9">The sequence shown here is derived from an EMBL/GenBank/DDBJ whole genome shotgun (WGS) entry which is preliminary data.</text>
</comment>
<evidence type="ECO:0000259" key="6">
    <source>
        <dbReference type="SMART" id="SM00732"/>
    </source>
</evidence>
<evidence type="ECO:0000256" key="5">
    <source>
        <dbReference type="HAMAP-Rule" id="MF_00651"/>
    </source>
</evidence>
<dbReference type="Gene3D" id="3.30.420.140">
    <property type="entry name" value="YqgF/RNase H-like domain"/>
    <property type="match status" value="1"/>
</dbReference>
<dbReference type="CDD" id="cd16964">
    <property type="entry name" value="YqgF"/>
    <property type="match status" value="1"/>
</dbReference>
<gene>
    <name evidence="7" type="ORF">DCG65_01515</name>
    <name evidence="8" type="ORF">DD728_10125</name>
    <name evidence="9" type="ORF">HY36_05535</name>
</gene>
<evidence type="ECO:0000256" key="3">
    <source>
        <dbReference type="ARBA" id="ARBA00022722"/>
    </source>
</evidence>
<accession>A0A059E0I4</accession>
<evidence type="ECO:0000313" key="12">
    <source>
        <dbReference type="Proteomes" id="UP000263957"/>
    </source>
</evidence>
<dbReference type="Proteomes" id="UP000024547">
    <property type="component" value="Unassembled WGS sequence"/>
</dbReference>
<evidence type="ECO:0000313" key="10">
    <source>
        <dbReference type="Proteomes" id="UP000024547"/>
    </source>
</evidence>
<dbReference type="Proteomes" id="UP000263957">
    <property type="component" value="Unassembled WGS sequence"/>
</dbReference>
<dbReference type="PANTHER" id="PTHR33317">
    <property type="entry name" value="POLYNUCLEOTIDYL TRANSFERASE, RIBONUCLEASE H-LIKE SUPERFAMILY PROTEIN"/>
    <property type="match status" value="1"/>
</dbReference>
<sequence length="152" mass="16535">MPITAPDQFPKTGALIGIDPGTKTLGIASADGLRMLASPVETIPRGKKLAPVLDRLFHLYDDRAAVGIVMGLPLNMDGSEGPRAQSVRALAWHIMKRRDVPILFQDERLSTVEAENAMIEAELSRKRRAERIDASAAAVILNDALQKLAQDK</sequence>
<keyword evidence="3 5" id="KW-0540">Nuclease</keyword>
<comment type="subcellular location">
    <subcellularLocation>
        <location evidence="5">Cytoplasm</location>
    </subcellularLocation>
</comment>
<dbReference type="GO" id="GO:0016788">
    <property type="term" value="F:hydrolase activity, acting on ester bonds"/>
    <property type="evidence" value="ECO:0007669"/>
    <property type="project" value="UniProtKB-UniRule"/>
</dbReference>
<keyword evidence="4 5" id="KW-0378">Hydrolase</keyword>
<dbReference type="STRING" id="1280948.HY36_05535"/>
<evidence type="ECO:0000256" key="1">
    <source>
        <dbReference type="ARBA" id="ARBA00022490"/>
    </source>
</evidence>
<dbReference type="EC" id="3.1.-.-" evidence="5"/>
<comment type="function">
    <text evidence="5">Could be a nuclease involved in processing of the 5'-end of pre-16S rRNA.</text>
</comment>
<reference evidence="11 12" key="2">
    <citation type="journal article" date="2018" name="Nat. Biotechnol.">
        <title>A standardized bacterial taxonomy based on genome phylogeny substantially revises the tree of life.</title>
        <authorList>
            <person name="Parks D.H."/>
            <person name="Chuvochina M."/>
            <person name="Waite D.W."/>
            <person name="Rinke C."/>
            <person name="Skarshewski A."/>
            <person name="Chaumeil P.A."/>
            <person name="Hugenholtz P."/>
        </authorList>
    </citation>
    <scope>NUCLEOTIDE SEQUENCE [LARGE SCALE GENOMIC DNA]</scope>
    <source>
        <strain evidence="8">UBA10378</strain>
        <strain evidence="7">UBA8557</strain>
    </source>
</reference>
<dbReference type="GO" id="GO:0004518">
    <property type="term" value="F:nuclease activity"/>
    <property type="evidence" value="ECO:0007669"/>
    <property type="project" value="UniProtKB-KW"/>
</dbReference>
<dbReference type="GO" id="GO:0005829">
    <property type="term" value="C:cytosol"/>
    <property type="evidence" value="ECO:0007669"/>
    <property type="project" value="TreeGrafter"/>
</dbReference>
<comment type="similarity">
    <text evidence="5">Belongs to the YqgF HJR family.</text>
</comment>
<dbReference type="SUPFAM" id="SSF53098">
    <property type="entry name" value="Ribonuclease H-like"/>
    <property type="match status" value="1"/>
</dbReference>
<dbReference type="HAMAP" id="MF_00651">
    <property type="entry name" value="Nuclease_YqgF"/>
    <property type="match status" value="1"/>
</dbReference>
<organism evidence="9 10">
    <name type="scientific">Hyphomonas atlantica</name>
    <dbReference type="NCBI Taxonomy" id="1280948"/>
    <lineage>
        <taxon>Bacteria</taxon>
        <taxon>Pseudomonadati</taxon>
        <taxon>Pseudomonadota</taxon>
        <taxon>Alphaproteobacteria</taxon>
        <taxon>Hyphomonadales</taxon>
        <taxon>Hyphomonadaceae</taxon>
        <taxon>Hyphomonas</taxon>
    </lineage>
</organism>
<evidence type="ECO:0000313" key="11">
    <source>
        <dbReference type="Proteomes" id="UP000259173"/>
    </source>
</evidence>
<name>A0A059E0I4_9PROT</name>
<dbReference type="Proteomes" id="UP000259173">
    <property type="component" value="Unassembled WGS sequence"/>
</dbReference>
<dbReference type="AlphaFoldDB" id="A0A059E0I4"/>
<proteinExistence type="inferred from homology"/>